<feature type="compositionally biased region" description="Polar residues" evidence="1">
    <location>
        <begin position="71"/>
        <end position="93"/>
    </location>
</feature>
<dbReference type="Pfam" id="PF06916">
    <property type="entry name" value="FAM210A-B_dom"/>
    <property type="match status" value="1"/>
</dbReference>
<evidence type="ECO:0000313" key="4">
    <source>
        <dbReference type="Proteomes" id="UP000182444"/>
    </source>
</evidence>
<dbReference type="KEGG" id="yli:2908654"/>
<dbReference type="InterPro" id="IPR009688">
    <property type="entry name" value="FAM210A/B-like_dom"/>
</dbReference>
<evidence type="ECO:0000259" key="2">
    <source>
        <dbReference type="Pfam" id="PF06916"/>
    </source>
</evidence>
<dbReference type="VEuPathDB" id="FungiDB:YALI0_F15257g"/>
<dbReference type="OMA" id="PFCYLLV"/>
<feature type="compositionally biased region" description="Basic and acidic residues" evidence="1">
    <location>
        <begin position="101"/>
        <end position="111"/>
    </location>
</feature>
<dbReference type="VEuPathDB" id="FungiDB:YALI1_F20589g"/>
<reference evidence="3 4" key="1">
    <citation type="journal article" date="2016" name="PLoS ONE">
        <title>Sequence Assembly of Yarrowia lipolytica Strain W29/CLIB89 Shows Transposable Element Diversity.</title>
        <authorList>
            <person name="Magnan C."/>
            <person name="Yu J."/>
            <person name="Chang I."/>
            <person name="Jahn E."/>
            <person name="Kanomata Y."/>
            <person name="Wu J."/>
            <person name="Zeller M."/>
            <person name="Oakes M."/>
            <person name="Baldi P."/>
            <person name="Sandmeyer S."/>
        </authorList>
    </citation>
    <scope>NUCLEOTIDE SEQUENCE [LARGE SCALE GENOMIC DNA]</scope>
    <source>
        <strain evidence="4">CLIB89(W29)</strain>
    </source>
</reference>
<dbReference type="EMBL" id="CP017558">
    <property type="protein sequence ID" value="AOW07219.1"/>
    <property type="molecule type" value="Genomic_DNA"/>
</dbReference>
<dbReference type="AlphaFoldDB" id="A0A1D8NNL5"/>
<name>A0A1D8NNL5_YARLL</name>
<evidence type="ECO:0000313" key="3">
    <source>
        <dbReference type="EMBL" id="AOW07219.1"/>
    </source>
</evidence>
<accession>A0A1D8NNL5</accession>
<gene>
    <name evidence="3" type="ORF">YALI1_F20589g</name>
</gene>
<dbReference type="GO" id="GO:0005739">
    <property type="term" value="C:mitochondrion"/>
    <property type="evidence" value="ECO:0007669"/>
    <property type="project" value="TreeGrafter"/>
</dbReference>
<dbReference type="InterPro" id="IPR045866">
    <property type="entry name" value="FAM210A/B-like"/>
</dbReference>
<dbReference type="GeneID" id="2908654"/>
<evidence type="ECO:0000256" key="1">
    <source>
        <dbReference type="SAM" id="MobiDB-lite"/>
    </source>
</evidence>
<feature type="domain" description="DUF1279" evidence="2">
    <location>
        <begin position="117"/>
        <end position="256"/>
    </location>
</feature>
<dbReference type="PANTHER" id="PTHR21377:SF0">
    <property type="entry name" value="PROTEIN FAM210B, MITOCHONDRIAL"/>
    <property type="match status" value="1"/>
</dbReference>
<feature type="region of interest" description="Disordered" evidence="1">
    <location>
        <begin position="71"/>
        <end position="111"/>
    </location>
</feature>
<organism evidence="3 4">
    <name type="scientific">Yarrowia lipolytica</name>
    <name type="common">Candida lipolytica</name>
    <dbReference type="NCBI Taxonomy" id="4952"/>
    <lineage>
        <taxon>Eukaryota</taxon>
        <taxon>Fungi</taxon>
        <taxon>Dikarya</taxon>
        <taxon>Ascomycota</taxon>
        <taxon>Saccharomycotina</taxon>
        <taxon>Dipodascomycetes</taxon>
        <taxon>Dipodascales</taxon>
        <taxon>Dipodascales incertae sedis</taxon>
        <taxon>Yarrowia</taxon>
    </lineage>
</organism>
<dbReference type="Proteomes" id="UP000182444">
    <property type="component" value="Chromosome 1F"/>
</dbReference>
<dbReference type="RefSeq" id="XP_505450.3">
    <property type="nucleotide sequence ID" value="XM_505450.3"/>
</dbReference>
<dbReference type="eggNOG" id="KOG4526">
    <property type="taxonomic scope" value="Eukaryota"/>
</dbReference>
<sequence length="293" mass="32480">MLSCISLCFGRLLTTNFEKKMNIRGISRGLLHVSRVAGVRGPAHVTRFAFPTPVCAPSRLSSVRWFSGTPQTMERSVGQPGNANNVTNINSKAEGQQEDQGGDKEGKEGNKKKATGIKALVQKYGWVALGVYLSLSTIDLPICWLGVHSVGLDKVVEWQVYLKELVGWKTTPKEELQEDNVEGSDIANTVTGALAMVTPDIGAAVEDQKVDEKLPETSPTESYWFSKQMWAEFAVAYAIHKSLIFIRLPITAAITPSVVKILKRWGFNIGKKKPVGQFGVSPSQRQKWWSWWF</sequence>
<protein>
    <recommendedName>
        <fullName evidence="2">DUF1279 domain-containing protein</fullName>
    </recommendedName>
</protein>
<proteinExistence type="predicted"/>
<dbReference type="PANTHER" id="PTHR21377">
    <property type="entry name" value="PROTEIN FAM210B, MITOCHONDRIAL"/>
    <property type="match status" value="1"/>
</dbReference>